<protein>
    <submittedName>
        <fullName evidence="1">YolD-like family protein</fullName>
    </submittedName>
</protein>
<dbReference type="PANTHER" id="PTHR40051">
    <property type="entry name" value="IG HYPOTHETICAL 15966"/>
    <property type="match status" value="1"/>
</dbReference>
<dbReference type="Pfam" id="PF08863">
    <property type="entry name" value="YolD"/>
    <property type="match status" value="1"/>
</dbReference>
<accession>A0ABT4Q6J2</accession>
<comment type="caution">
    <text evidence="1">The sequence shown here is derived from an EMBL/GenBank/DDBJ whole genome shotgun (WGS) entry which is preliminary data.</text>
</comment>
<evidence type="ECO:0000313" key="1">
    <source>
        <dbReference type="EMBL" id="MCZ8512490.1"/>
    </source>
</evidence>
<dbReference type="EMBL" id="JAQAGZ010000004">
    <property type="protein sequence ID" value="MCZ8512490.1"/>
    <property type="molecule type" value="Genomic_DNA"/>
</dbReference>
<dbReference type="PANTHER" id="PTHR40051:SF1">
    <property type="entry name" value="YOLD-LIKE FAMILY PROTEIN"/>
    <property type="match status" value="1"/>
</dbReference>
<dbReference type="InterPro" id="IPR014962">
    <property type="entry name" value="YolD"/>
</dbReference>
<dbReference type="RefSeq" id="WP_269880931.1">
    <property type="nucleotide sequence ID" value="NZ_JAQAGZ010000004.1"/>
</dbReference>
<organism evidence="1 2">
    <name type="scientific">Paenibacillus gyeongsangnamensis</name>
    <dbReference type="NCBI Taxonomy" id="3388067"/>
    <lineage>
        <taxon>Bacteria</taxon>
        <taxon>Bacillati</taxon>
        <taxon>Bacillota</taxon>
        <taxon>Bacilli</taxon>
        <taxon>Bacillales</taxon>
        <taxon>Paenibacillaceae</taxon>
        <taxon>Paenibacillus</taxon>
    </lineage>
</organism>
<reference evidence="1 2" key="1">
    <citation type="submission" date="2022-12" db="EMBL/GenBank/DDBJ databases">
        <title>Draft genome sequence of Paenibacillus sp. dW9.</title>
        <authorList>
            <person name="Choi E.-W."/>
            <person name="Kim D.-U."/>
        </authorList>
    </citation>
    <scope>NUCLEOTIDE SEQUENCE [LARGE SCALE GENOMIC DNA]</scope>
    <source>
        <strain evidence="2">dW9</strain>
    </source>
</reference>
<sequence length="114" mass="12975">MSDNKLTAGKNILWEGSRMMLPEHKEQLIQHRAGLHRTEKPLLDEQRLEDLAQAVSIALHEEIPVRLTVFDGGERITVEGFVVYADPQLMRIKIRCSEGLTWIPFTDLIGLELG</sequence>
<name>A0ABT4Q6J2_9BACL</name>
<gene>
    <name evidence="1" type="ORF">O9H85_08590</name>
</gene>
<dbReference type="Proteomes" id="UP001527882">
    <property type="component" value="Unassembled WGS sequence"/>
</dbReference>
<proteinExistence type="predicted"/>
<keyword evidence="2" id="KW-1185">Reference proteome</keyword>
<evidence type="ECO:0000313" key="2">
    <source>
        <dbReference type="Proteomes" id="UP001527882"/>
    </source>
</evidence>